<name>A0ABV0GBG3_9BURK</name>
<proteinExistence type="predicted"/>
<keyword evidence="2" id="KW-1185">Reference proteome</keyword>
<protein>
    <submittedName>
        <fullName evidence="1">Uncharacterized protein</fullName>
    </submittedName>
</protein>
<evidence type="ECO:0000313" key="2">
    <source>
        <dbReference type="Proteomes" id="UP001462640"/>
    </source>
</evidence>
<dbReference type="RefSeq" id="WP_347607708.1">
    <property type="nucleotide sequence ID" value="NZ_JBDPZC010000002.1"/>
</dbReference>
<gene>
    <name evidence="1" type="ORF">ABDJ40_06410</name>
</gene>
<evidence type="ECO:0000313" key="1">
    <source>
        <dbReference type="EMBL" id="MEO3712398.1"/>
    </source>
</evidence>
<reference evidence="1 2" key="1">
    <citation type="submission" date="2024-05" db="EMBL/GenBank/DDBJ databases">
        <title>Roseateles sp. 2.12 16S ribosomal RNA gene Genome sequencing and assembly.</title>
        <authorList>
            <person name="Woo H."/>
        </authorList>
    </citation>
    <scope>NUCLEOTIDE SEQUENCE [LARGE SCALE GENOMIC DNA]</scope>
    <source>
        <strain evidence="1 2">2.12</strain>
    </source>
</reference>
<dbReference type="Proteomes" id="UP001462640">
    <property type="component" value="Unassembled WGS sequence"/>
</dbReference>
<dbReference type="EMBL" id="JBDPZC010000002">
    <property type="protein sequence ID" value="MEO3712398.1"/>
    <property type="molecule type" value="Genomic_DNA"/>
</dbReference>
<organism evidence="1 2">
    <name type="scientific">Roseateles flavus</name>
    <dbReference type="NCBI Taxonomy" id="3149041"/>
    <lineage>
        <taxon>Bacteria</taxon>
        <taxon>Pseudomonadati</taxon>
        <taxon>Pseudomonadota</taxon>
        <taxon>Betaproteobacteria</taxon>
        <taxon>Burkholderiales</taxon>
        <taxon>Sphaerotilaceae</taxon>
        <taxon>Roseateles</taxon>
    </lineage>
</organism>
<comment type="caution">
    <text evidence="1">The sequence shown here is derived from an EMBL/GenBank/DDBJ whole genome shotgun (WGS) entry which is preliminary data.</text>
</comment>
<accession>A0ABV0GBG3</accession>
<sequence>MYAFKLGIHASLNPLAKARSKLLVHDGFPRNSASGSRNCWRIGAARQWLKSRTLWPEKARSEAQLLRSASADGTLSAMSS</sequence>